<feature type="transmembrane region" description="Helical" evidence="1">
    <location>
        <begin position="179"/>
        <end position="202"/>
    </location>
</feature>
<dbReference type="GeneID" id="20208203"/>
<dbReference type="EMBL" id="AMQM01007795">
    <property type="status" value="NOT_ANNOTATED_CDS"/>
    <property type="molecule type" value="Genomic_DNA"/>
</dbReference>
<dbReference type="RefSeq" id="XP_009029788.1">
    <property type="nucleotide sequence ID" value="XM_009031540.1"/>
</dbReference>
<dbReference type="InParanoid" id="T1FHA4"/>
<proteinExistence type="predicted"/>
<keyword evidence="1" id="KW-1133">Transmembrane helix</keyword>
<dbReference type="EnsemblMetazoa" id="HelroT181757">
    <property type="protein sequence ID" value="HelroP181757"/>
    <property type="gene ID" value="HelroG181757"/>
</dbReference>
<evidence type="ECO:0000256" key="1">
    <source>
        <dbReference type="SAM" id="Phobius"/>
    </source>
</evidence>
<dbReference type="CTD" id="20208203"/>
<dbReference type="EMBL" id="AMQM01007796">
    <property type="status" value="NOT_ANNOTATED_CDS"/>
    <property type="molecule type" value="Genomic_DNA"/>
</dbReference>
<evidence type="ECO:0000313" key="3">
    <source>
        <dbReference type="EnsemblMetazoa" id="HelroP181757"/>
    </source>
</evidence>
<reference evidence="3" key="3">
    <citation type="submission" date="2015-06" db="UniProtKB">
        <authorList>
            <consortium name="EnsemblMetazoa"/>
        </authorList>
    </citation>
    <scope>IDENTIFICATION</scope>
</reference>
<dbReference type="Proteomes" id="UP000015101">
    <property type="component" value="Unassembled WGS sequence"/>
</dbReference>
<gene>
    <name evidence="3" type="primary">20208203</name>
    <name evidence="2" type="ORF">HELRODRAFT_181757</name>
</gene>
<keyword evidence="4" id="KW-1185">Reference proteome</keyword>
<evidence type="ECO:0000313" key="2">
    <source>
        <dbReference type="EMBL" id="ESN92137.1"/>
    </source>
</evidence>
<dbReference type="HOGENOM" id="CLU_1278884_0_0_1"/>
<sequence length="216" mass="25265">MKIRSGILPRLKQSLAWEQYEWQGRAPKPWLPPDRKKSFEVLNLSKRVLGEEVIGLLGRGMKFIFSYTHTTYFDYNNFMKNIINREIKMKHIKPEDASRKYNFGWNGMNEELTERTNDVLGVGLNNIYVEGREREMIIPIPFSNGLNTLKSKLIEFFKTNRKNTNVVGYMRLGNEAGLVIVWGLSNILTVYICCILTEFRYIVDILTFLIPSIFVR</sequence>
<keyword evidence="1" id="KW-0472">Membrane</keyword>
<protein>
    <submittedName>
        <fullName evidence="2 3">Uncharacterized protein</fullName>
    </submittedName>
</protein>
<organism evidence="3 4">
    <name type="scientific">Helobdella robusta</name>
    <name type="common">Californian leech</name>
    <dbReference type="NCBI Taxonomy" id="6412"/>
    <lineage>
        <taxon>Eukaryota</taxon>
        <taxon>Metazoa</taxon>
        <taxon>Spiralia</taxon>
        <taxon>Lophotrochozoa</taxon>
        <taxon>Annelida</taxon>
        <taxon>Clitellata</taxon>
        <taxon>Hirudinea</taxon>
        <taxon>Rhynchobdellida</taxon>
        <taxon>Glossiphoniidae</taxon>
        <taxon>Helobdella</taxon>
    </lineage>
</organism>
<reference evidence="2 4" key="2">
    <citation type="journal article" date="2013" name="Nature">
        <title>Insights into bilaterian evolution from three spiralian genomes.</title>
        <authorList>
            <person name="Simakov O."/>
            <person name="Marletaz F."/>
            <person name="Cho S.J."/>
            <person name="Edsinger-Gonzales E."/>
            <person name="Havlak P."/>
            <person name="Hellsten U."/>
            <person name="Kuo D.H."/>
            <person name="Larsson T."/>
            <person name="Lv J."/>
            <person name="Arendt D."/>
            <person name="Savage R."/>
            <person name="Osoegawa K."/>
            <person name="de Jong P."/>
            <person name="Grimwood J."/>
            <person name="Chapman J.A."/>
            <person name="Shapiro H."/>
            <person name="Aerts A."/>
            <person name="Otillar R.P."/>
            <person name="Terry A.Y."/>
            <person name="Boore J.L."/>
            <person name="Grigoriev I.V."/>
            <person name="Lindberg D.R."/>
            <person name="Seaver E.C."/>
            <person name="Weisblat D.A."/>
            <person name="Putnam N.H."/>
            <person name="Rokhsar D.S."/>
        </authorList>
    </citation>
    <scope>NUCLEOTIDE SEQUENCE</scope>
</reference>
<dbReference type="AlphaFoldDB" id="T1FHA4"/>
<dbReference type="KEGG" id="hro:HELRODRAFT_181757"/>
<reference evidence="4" key="1">
    <citation type="submission" date="2012-12" db="EMBL/GenBank/DDBJ databases">
        <authorList>
            <person name="Hellsten U."/>
            <person name="Grimwood J."/>
            <person name="Chapman J.A."/>
            <person name="Shapiro H."/>
            <person name="Aerts A."/>
            <person name="Otillar R.P."/>
            <person name="Terry A.Y."/>
            <person name="Boore J.L."/>
            <person name="Simakov O."/>
            <person name="Marletaz F."/>
            <person name="Cho S.-J."/>
            <person name="Edsinger-Gonzales E."/>
            <person name="Havlak P."/>
            <person name="Kuo D.-H."/>
            <person name="Larsson T."/>
            <person name="Lv J."/>
            <person name="Arendt D."/>
            <person name="Savage R."/>
            <person name="Osoegawa K."/>
            <person name="de Jong P."/>
            <person name="Lindberg D.R."/>
            <person name="Seaver E.C."/>
            <person name="Weisblat D.A."/>
            <person name="Putnam N.H."/>
            <person name="Grigoriev I.V."/>
            <person name="Rokhsar D.S."/>
        </authorList>
    </citation>
    <scope>NUCLEOTIDE SEQUENCE</scope>
</reference>
<name>T1FHA4_HELRO</name>
<keyword evidence="1" id="KW-0812">Transmembrane</keyword>
<dbReference type="EMBL" id="KB097667">
    <property type="protein sequence ID" value="ESN92137.1"/>
    <property type="molecule type" value="Genomic_DNA"/>
</dbReference>
<accession>T1FHA4</accession>
<evidence type="ECO:0000313" key="4">
    <source>
        <dbReference type="Proteomes" id="UP000015101"/>
    </source>
</evidence>